<dbReference type="InterPro" id="IPR033379">
    <property type="entry name" value="Acid_Pase_AS"/>
</dbReference>
<evidence type="ECO:0000313" key="4">
    <source>
        <dbReference type="Proteomes" id="UP000821866"/>
    </source>
</evidence>
<dbReference type="OrthoDB" id="10257284at2759"/>
<keyword evidence="4" id="KW-1185">Reference proteome</keyword>
<keyword evidence="2" id="KW-0378">Hydrolase</keyword>
<evidence type="ECO:0000256" key="2">
    <source>
        <dbReference type="ARBA" id="ARBA00022801"/>
    </source>
</evidence>
<evidence type="ECO:0000313" key="3">
    <source>
        <dbReference type="EMBL" id="KAH8020776.1"/>
    </source>
</evidence>
<accession>A0A9J6DFN5</accession>
<proteinExistence type="predicted"/>
<dbReference type="PANTHER" id="PTHR11567:SF110">
    <property type="entry name" value="2-PHOSPHOXYLOSE PHOSPHATASE 1"/>
    <property type="match status" value="1"/>
</dbReference>
<dbReference type="SUPFAM" id="SSF53254">
    <property type="entry name" value="Phosphoglycerate mutase-like"/>
    <property type="match status" value="1"/>
</dbReference>
<dbReference type="Proteomes" id="UP000821866">
    <property type="component" value="Chromosome 7"/>
</dbReference>
<name>A0A9J6DFN5_RHIMP</name>
<comment type="caution">
    <text evidence="3">The sequence shown here is derived from an EMBL/GenBank/DDBJ whole genome shotgun (WGS) entry which is preliminary data.</text>
</comment>
<dbReference type="VEuPathDB" id="VectorBase:LOC119173816"/>
<sequence length="370" mass="41473">MQAASSAASKGVPAPDNLLYAFVMSRHGQRTPIMCCKNLPKNVPEDHGQLTRQGHEQTFKLGFFLRLRYDGFLVADEPDQLLATHVRLPRCRESLSETVRGLNFPTSTPLELDPTRYDLLFQASLIENIDLILQAPVAPPAQGDFSCIGDLLAFIAEKTGAPTREKRQKFLVMDSLLTYVAIGNPIPAWAQTIWNVLIDADNRMFGLALAGNELRYAENALREVVETLSQKFEQGVERPDRLHVFSMSDSSVYSILKLLDTSYGDHPCFCASVFFEVFEDASKAKRVQVLLSTETDKDPHLVDTDKLKNPCELKEFLGVVRDILKSLTAPQPHFAYDSAYRAEINSYVTQLVVSKLCHMEKHHEESGAIE</sequence>
<dbReference type="GO" id="GO:0003993">
    <property type="term" value="F:acid phosphatase activity"/>
    <property type="evidence" value="ECO:0007669"/>
    <property type="project" value="UniProtKB-EC"/>
</dbReference>
<reference evidence="3" key="1">
    <citation type="journal article" date="2020" name="Cell">
        <title>Large-Scale Comparative Analyses of Tick Genomes Elucidate Their Genetic Diversity and Vector Capacities.</title>
        <authorList>
            <consortium name="Tick Genome and Microbiome Consortium (TIGMIC)"/>
            <person name="Jia N."/>
            <person name="Wang J."/>
            <person name="Shi W."/>
            <person name="Du L."/>
            <person name="Sun Y."/>
            <person name="Zhan W."/>
            <person name="Jiang J.F."/>
            <person name="Wang Q."/>
            <person name="Zhang B."/>
            <person name="Ji P."/>
            <person name="Bell-Sakyi L."/>
            <person name="Cui X.M."/>
            <person name="Yuan T.T."/>
            <person name="Jiang B.G."/>
            <person name="Yang W.F."/>
            <person name="Lam T.T."/>
            <person name="Chang Q.C."/>
            <person name="Ding S.J."/>
            <person name="Wang X.J."/>
            <person name="Zhu J.G."/>
            <person name="Ruan X.D."/>
            <person name="Zhao L."/>
            <person name="Wei J.T."/>
            <person name="Ye R.Z."/>
            <person name="Que T.C."/>
            <person name="Du C.H."/>
            <person name="Zhou Y.H."/>
            <person name="Cheng J.X."/>
            <person name="Dai P.F."/>
            <person name="Guo W.B."/>
            <person name="Han X.H."/>
            <person name="Huang E.J."/>
            <person name="Li L.F."/>
            <person name="Wei W."/>
            <person name="Gao Y.C."/>
            <person name="Liu J.Z."/>
            <person name="Shao H.Z."/>
            <person name="Wang X."/>
            <person name="Wang C.C."/>
            <person name="Yang T.C."/>
            <person name="Huo Q.B."/>
            <person name="Li W."/>
            <person name="Chen H.Y."/>
            <person name="Chen S.E."/>
            <person name="Zhou L.G."/>
            <person name="Ni X.B."/>
            <person name="Tian J.H."/>
            <person name="Sheng Y."/>
            <person name="Liu T."/>
            <person name="Pan Y.S."/>
            <person name="Xia L.Y."/>
            <person name="Li J."/>
            <person name="Zhao F."/>
            <person name="Cao W.C."/>
        </authorList>
    </citation>
    <scope>NUCLEOTIDE SEQUENCE</scope>
    <source>
        <strain evidence="3">Rmic-2018</strain>
    </source>
</reference>
<dbReference type="EMBL" id="JABSTU010000009">
    <property type="protein sequence ID" value="KAH8020776.1"/>
    <property type="molecule type" value="Genomic_DNA"/>
</dbReference>
<dbReference type="InterPro" id="IPR029033">
    <property type="entry name" value="His_PPase_superfam"/>
</dbReference>
<gene>
    <name evidence="3" type="ORF">HPB51_003433</name>
</gene>
<dbReference type="PANTHER" id="PTHR11567">
    <property type="entry name" value="ACID PHOSPHATASE-RELATED"/>
    <property type="match status" value="1"/>
</dbReference>
<reference evidence="3" key="2">
    <citation type="submission" date="2021-09" db="EMBL/GenBank/DDBJ databases">
        <authorList>
            <person name="Jia N."/>
            <person name="Wang J."/>
            <person name="Shi W."/>
            <person name="Du L."/>
            <person name="Sun Y."/>
            <person name="Zhan W."/>
            <person name="Jiang J."/>
            <person name="Wang Q."/>
            <person name="Zhang B."/>
            <person name="Ji P."/>
            <person name="Sakyi L.B."/>
            <person name="Cui X."/>
            <person name="Yuan T."/>
            <person name="Jiang B."/>
            <person name="Yang W."/>
            <person name="Lam T.T.-Y."/>
            <person name="Chang Q."/>
            <person name="Ding S."/>
            <person name="Wang X."/>
            <person name="Zhu J."/>
            <person name="Ruan X."/>
            <person name="Zhao L."/>
            <person name="Wei J."/>
            <person name="Que T."/>
            <person name="Du C."/>
            <person name="Cheng J."/>
            <person name="Dai P."/>
            <person name="Han X."/>
            <person name="Huang E."/>
            <person name="Gao Y."/>
            <person name="Liu J."/>
            <person name="Shao H."/>
            <person name="Ye R."/>
            <person name="Li L."/>
            <person name="Wei W."/>
            <person name="Wang X."/>
            <person name="Wang C."/>
            <person name="Huo Q."/>
            <person name="Li W."/>
            <person name="Guo W."/>
            <person name="Chen H."/>
            <person name="Chen S."/>
            <person name="Zhou L."/>
            <person name="Zhou L."/>
            <person name="Ni X."/>
            <person name="Tian J."/>
            <person name="Zhou Y."/>
            <person name="Sheng Y."/>
            <person name="Liu T."/>
            <person name="Pan Y."/>
            <person name="Xia L."/>
            <person name="Li J."/>
            <person name="Zhao F."/>
            <person name="Cao W."/>
        </authorList>
    </citation>
    <scope>NUCLEOTIDE SEQUENCE</scope>
    <source>
        <strain evidence="3">Rmic-2018</strain>
        <tissue evidence="3">Larvae</tissue>
    </source>
</reference>
<evidence type="ECO:0000256" key="1">
    <source>
        <dbReference type="ARBA" id="ARBA00000032"/>
    </source>
</evidence>
<dbReference type="AlphaFoldDB" id="A0A9J6DFN5"/>
<dbReference type="InterPro" id="IPR050645">
    <property type="entry name" value="Histidine_acid_phosphatase"/>
</dbReference>
<dbReference type="OMA" id="RTPIMCC"/>
<comment type="catalytic activity">
    <reaction evidence="1">
        <text>a phosphate monoester + H2O = an alcohol + phosphate</text>
        <dbReference type="Rhea" id="RHEA:15017"/>
        <dbReference type="ChEBI" id="CHEBI:15377"/>
        <dbReference type="ChEBI" id="CHEBI:30879"/>
        <dbReference type="ChEBI" id="CHEBI:43474"/>
        <dbReference type="ChEBI" id="CHEBI:67140"/>
        <dbReference type="EC" id="3.1.3.2"/>
    </reaction>
</comment>
<dbReference type="PROSITE" id="PS00616">
    <property type="entry name" value="HIS_ACID_PHOSPHAT_1"/>
    <property type="match status" value="1"/>
</dbReference>
<organism evidence="3 4">
    <name type="scientific">Rhipicephalus microplus</name>
    <name type="common">Cattle tick</name>
    <name type="synonym">Boophilus microplus</name>
    <dbReference type="NCBI Taxonomy" id="6941"/>
    <lineage>
        <taxon>Eukaryota</taxon>
        <taxon>Metazoa</taxon>
        <taxon>Ecdysozoa</taxon>
        <taxon>Arthropoda</taxon>
        <taxon>Chelicerata</taxon>
        <taxon>Arachnida</taxon>
        <taxon>Acari</taxon>
        <taxon>Parasitiformes</taxon>
        <taxon>Ixodida</taxon>
        <taxon>Ixodoidea</taxon>
        <taxon>Ixodidae</taxon>
        <taxon>Rhipicephalinae</taxon>
        <taxon>Rhipicephalus</taxon>
        <taxon>Boophilus</taxon>
    </lineage>
</organism>
<protein>
    <submittedName>
        <fullName evidence="3">Uncharacterized protein</fullName>
    </submittedName>
</protein>
<dbReference type="Gene3D" id="3.40.50.1240">
    <property type="entry name" value="Phosphoglycerate mutase-like"/>
    <property type="match status" value="1"/>
</dbReference>